<protein>
    <submittedName>
        <fullName evidence="11">NK1 transcription factor-related 1</fullName>
    </submittedName>
</protein>
<dbReference type="GO" id="GO:0000981">
    <property type="term" value="F:DNA-binding transcription factor activity, RNA polymerase II-specific"/>
    <property type="evidence" value="ECO:0007669"/>
    <property type="project" value="InterPro"/>
</dbReference>
<dbReference type="AlphaFoldDB" id="A0AAD1SGT1"/>
<proteinExistence type="inferred from homology"/>
<evidence type="ECO:0000256" key="5">
    <source>
        <dbReference type="ARBA" id="ARBA00023242"/>
    </source>
</evidence>
<dbReference type="PRINTS" id="PR00024">
    <property type="entry name" value="HOMEOBOX"/>
</dbReference>
<evidence type="ECO:0000259" key="10">
    <source>
        <dbReference type="PROSITE" id="PS50071"/>
    </source>
</evidence>
<feature type="compositionally biased region" description="Low complexity" evidence="9">
    <location>
        <begin position="201"/>
        <end position="211"/>
    </location>
</feature>
<feature type="region of interest" description="Disordered" evidence="9">
    <location>
        <begin position="48"/>
        <end position="70"/>
    </location>
</feature>
<evidence type="ECO:0000256" key="1">
    <source>
        <dbReference type="ARBA" id="ARBA00004123"/>
    </source>
</evidence>
<dbReference type="GO" id="GO:0030154">
    <property type="term" value="P:cell differentiation"/>
    <property type="evidence" value="ECO:0007669"/>
    <property type="project" value="TreeGrafter"/>
</dbReference>
<feature type="region of interest" description="Disordered" evidence="9">
    <location>
        <begin position="174"/>
        <end position="274"/>
    </location>
</feature>
<evidence type="ECO:0000313" key="12">
    <source>
        <dbReference type="Proteomes" id="UP001295444"/>
    </source>
</evidence>
<sequence length="419" mass="44995">MNVSREKVQVDISSGPASVVVEAGPCSIHGEMMESNGEQRLSANEIPNYGCQRDNRQGGDNQNGNTPGQEGIVGALPAVHRTTSFSVLDILDPNKFNSKQRLCSVAYKPNTDYIIRGEDKQDQGTELAHQKPCLEDFDNCKKSADVLRIYRDAHCSGSMFFENGDLYHQAGEECQNQDFSPGPGSDLEEEEDEEEEEFCSEESSNSTSSGTGDRGTDGGAAQGGESISPAGSNQQQANGKNQSQQNQQQNQHGKPKRKRTGSDSKSGKPRRARTAFTYEQLVALENKFKSTRYLSVCERLNLALSLSLTETQVKIWFQNRRTKWKKQNPGADTSAPTGGSNHGGGSGGPGMGGGLSPLSHSPPMGNPLAMHGHPGYPGHGPSGLMCTTQLPFLSGPAVLSPFVLGTQSYGAPAFYAPHL</sequence>
<keyword evidence="12" id="KW-1185">Reference proteome</keyword>
<gene>
    <name evidence="11" type="ORF">PECUL_23A008573</name>
</gene>
<feature type="region of interest" description="Disordered" evidence="9">
    <location>
        <begin position="323"/>
        <end position="375"/>
    </location>
</feature>
<feature type="DNA-binding region" description="Homeobox" evidence="7">
    <location>
        <begin position="269"/>
        <end position="328"/>
    </location>
</feature>
<reference evidence="11" key="1">
    <citation type="submission" date="2022-03" db="EMBL/GenBank/DDBJ databases">
        <authorList>
            <person name="Alioto T."/>
            <person name="Alioto T."/>
            <person name="Gomez Garrido J."/>
        </authorList>
    </citation>
    <scope>NUCLEOTIDE SEQUENCE</scope>
</reference>
<feature type="compositionally biased region" description="Acidic residues" evidence="9">
    <location>
        <begin position="186"/>
        <end position="200"/>
    </location>
</feature>
<dbReference type="PROSITE" id="PS00027">
    <property type="entry name" value="HOMEOBOX_1"/>
    <property type="match status" value="1"/>
</dbReference>
<dbReference type="PANTHER" id="PTHR24340:SF26">
    <property type="entry name" value="NK1 TRANSCRIPTION FACTOR-RELATED PROTEIN 1"/>
    <property type="match status" value="1"/>
</dbReference>
<evidence type="ECO:0000313" key="11">
    <source>
        <dbReference type="EMBL" id="CAH2299585.1"/>
    </source>
</evidence>
<dbReference type="GO" id="GO:0005634">
    <property type="term" value="C:nucleus"/>
    <property type="evidence" value="ECO:0007669"/>
    <property type="project" value="UniProtKB-SubCell"/>
</dbReference>
<accession>A0AAD1SGT1</accession>
<dbReference type="SMART" id="SM00389">
    <property type="entry name" value="HOX"/>
    <property type="match status" value="1"/>
</dbReference>
<feature type="compositionally biased region" description="Gly residues" evidence="9">
    <location>
        <begin position="340"/>
        <end position="355"/>
    </location>
</feature>
<dbReference type="InterPro" id="IPR017970">
    <property type="entry name" value="Homeobox_CS"/>
</dbReference>
<dbReference type="InterPro" id="IPR009057">
    <property type="entry name" value="Homeodomain-like_sf"/>
</dbReference>
<name>A0AAD1SGT1_PELCU</name>
<dbReference type="Gene3D" id="1.10.10.60">
    <property type="entry name" value="Homeodomain-like"/>
    <property type="match status" value="1"/>
</dbReference>
<dbReference type="InterPro" id="IPR020479">
    <property type="entry name" value="HD_metazoa"/>
</dbReference>
<keyword evidence="2" id="KW-0217">Developmental protein</keyword>
<dbReference type="Pfam" id="PF00046">
    <property type="entry name" value="Homeodomain"/>
    <property type="match status" value="1"/>
</dbReference>
<evidence type="ECO:0000256" key="7">
    <source>
        <dbReference type="PROSITE-ProRule" id="PRU00108"/>
    </source>
</evidence>
<comment type="similarity">
    <text evidence="6">Belongs to the NK-1 homeobox family.</text>
</comment>
<organism evidence="11 12">
    <name type="scientific">Pelobates cultripes</name>
    <name type="common">Western spadefoot toad</name>
    <dbReference type="NCBI Taxonomy" id="61616"/>
    <lineage>
        <taxon>Eukaryota</taxon>
        <taxon>Metazoa</taxon>
        <taxon>Chordata</taxon>
        <taxon>Craniata</taxon>
        <taxon>Vertebrata</taxon>
        <taxon>Euteleostomi</taxon>
        <taxon>Amphibia</taxon>
        <taxon>Batrachia</taxon>
        <taxon>Anura</taxon>
        <taxon>Pelobatoidea</taxon>
        <taxon>Pelobatidae</taxon>
        <taxon>Pelobates</taxon>
    </lineage>
</organism>
<evidence type="ECO:0000256" key="4">
    <source>
        <dbReference type="ARBA" id="ARBA00023155"/>
    </source>
</evidence>
<evidence type="ECO:0000256" key="2">
    <source>
        <dbReference type="ARBA" id="ARBA00022473"/>
    </source>
</evidence>
<dbReference type="SUPFAM" id="SSF46689">
    <property type="entry name" value="Homeodomain-like"/>
    <property type="match status" value="1"/>
</dbReference>
<dbReference type="PROSITE" id="PS50071">
    <property type="entry name" value="HOMEOBOX_2"/>
    <property type="match status" value="1"/>
</dbReference>
<feature type="compositionally biased region" description="Low complexity" evidence="9">
    <location>
        <begin position="223"/>
        <end position="251"/>
    </location>
</feature>
<keyword evidence="3 7" id="KW-0238">DNA-binding</keyword>
<dbReference type="FunFam" id="1.10.10.60:FF:000315">
    <property type="entry name" value="NK1 homeobox 2"/>
    <property type="match status" value="1"/>
</dbReference>
<evidence type="ECO:0000256" key="9">
    <source>
        <dbReference type="SAM" id="MobiDB-lite"/>
    </source>
</evidence>
<dbReference type="PANTHER" id="PTHR24340">
    <property type="entry name" value="HOMEOBOX PROTEIN NKX"/>
    <property type="match status" value="1"/>
</dbReference>
<dbReference type="CDD" id="cd00086">
    <property type="entry name" value="homeodomain"/>
    <property type="match status" value="1"/>
</dbReference>
<evidence type="ECO:0000256" key="3">
    <source>
        <dbReference type="ARBA" id="ARBA00023125"/>
    </source>
</evidence>
<dbReference type="Proteomes" id="UP001295444">
    <property type="component" value="Chromosome 06"/>
</dbReference>
<keyword evidence="4 7" id="KW-0371">Homeobox</keyword>
<evidence type="ECO:0000256" key="8">
    <source>
        <dbReference type="RuleBase" id="RU000682"/>
    </source>
</evidence>
<dbReference type="InterPro" id="IPR050394">
    <property type="entry name" value="Homeobox_NK-like"/>
</dbReference>
<feature type="domain" description="Homeobox" evidence="10">
    <location>
        <begin position="267"/>
        <end position="327"/>
    </location>
</feature>
<dbReference type="EMBL" id="OW240917">
    <property type="protein sequence ID" value="CAH2299585.1"/>
    <property type="molecule type" value="Genomic_DNA"/>
</dbReference>
<evidence type="ECO:0000256" key="6">
    <source>
        <dbReference type="ARBA" id="ARBA00061009"/>
    </source>
</evidence>
<comment type="subcellular location">
    <subcellularLocation>
        <location evidence="1 7 8">Nucleus</location>
    </subcellularLocation>
</comment>
<dbReference type="InterPro" id="IPR001356">
    <property type="entry name" value="HD"/>
</dbReference>
<keyword evidence="5 7" id="KW-0539">Nucleus</keyword>
<dbReference type="GO" id="GO:0000978">
    <property type="term" value="F:RNA polymerase II cis-regulatory region sequence-specific DNA binding"/>
    <property type="evidence" value="ECO:0007669"/>
    <property type="project" value="TreeGrafter"/>
</dbReference>